<name>D1AEF6_THECD</name>
<dbReference type="Proteomes" id="UP000001918">
    <property type="component" value="Chromosome"/>
</dbReference>
<keyword evidence="3" id="KW-1185">Reference proteome</keyword>
<dbReference type="HOGENOM" id="CLU_1453754_0_0_11"/>
<organism evidence="2 3">
    <name type="scientific">Thermomonospora curvata (strain ATCC 19995 / DSM 43183 / JCM 3096 / KCTC 9072 / NBRC 15933 / NCIMB 10081 / Henssen B9)</name>
    <dbReference type="NCBI Taxonomy" id="471852"/>
    <lineage>
        <taxon>Bacteria</taxon>
        <taxon>Bacillati</taxon>
        <taxon>Actinomycetota</taxon>
        <taxon>Actinomycetes</taxon>
        <taxon>Streptosporangiales</taxon>
        <taxon>Thermomonosporaceae</taxon>
        <taxon>Thermomonospora</taxon>
    </lineage>
</organism>
<protein>
    <submittedName>
        <fullName evidence="2">Uncharacterized protein</fullName>
    </submittedName>
</protein>
<evidence type="ECO:0000256" key="1">
    <source>
        <dbReference type="SAM" id="MobiDB-lite"/>
    </source>
</evidence>
<feature type="compositionally biased region" description="Basic and acidic residues" evidence="1">
    <location>
        <begin position="1"/>
        <end position="19"/>
    </location>
</feature>
<dbReference type="AlphaFoldDB" id="D1AEF6"/>
<dbReference type="STRING" id="471852.Tcur_0165"/>
<dbReference type="EMBL" id="CP001738">
    <property type="protein sequence ID" value="ACY95772.1"/>
    <property type="molecule type" value="Genomic_DNA"/>
</dbReference>
<accession>D1AEF6</accession>
<feature type="region of interest" description="Disordered" evidence="1">
    <location>
        <begin position="1"/>
        <end position="34"/>
    </location>
</feature>
<dbReference type="PRINTS" id="PR01217">
    <property type="entry name" value="PRICHEXTENSN"/>
</dbReference>
<proteinExistence type="predicted"/>
<evidence type="ECO:0000313" key="2">
    <source>
        <dbReference type="EMBL" id="ACY95772.1"/>
    </source>
</evidence>
<sequence length="186" mass="20567">MTRRPFRDFDAPRLKEPTWRRPGPPHAAPAPADDLTEAIAELRRTFAEWLRDLARQAQNAQGDATETASLLLRLGACAKAAASLTEENPATPRNRPDRRKPERTPPPPTRPLHEPRDGPGRHDKSRLKSPARRGPTPLFRSMAPRPRPGVFPNPETPTPGPRPGGPGSRRSPPALVPPEPVPWLRP</sequence>
<feature type="compositionally biased region" description="Basic and acidic residues" evidence="1">
    <location>
        <begin position="111"/>
        <end position="122"/>
    </location>
</feature>
<dbReference type="KEGG" id="tcu:Tcur_0165"/>
<feature type="compositionally biased region" description="Pro residues" evidence="1">
    <location>
        <begin position="174"/>
        <end position="186"/>
    </location>
</feature>
<feature type="compositionally biased region" description="Pro residues" evidence="1">
    <location>
        <begin position="145"/>
        <end position="164"/>
    </location>
</feature>
<feature type="region of interest" description="Disordered" evidence="1">
    <location>
        <begin position="81"/>
        <end position="186"/>
    </location>
</feature>
<dbReference type="RefSeq" id="WP_012850556.1">
    <property type="nucleotide sequence ID" value="NC_013510.1"/>
</dbReference>
<reference evidence="2 3" key="1">
    <citation type="journal article" date="2011" name="Stand. Genomic Sci.">
        <title>Complete genome sequence of Thermomonospora curvata type strain (B9).</title>
        <authorList>
            <person name="Chertkov O."/>
            <person name="Sikorski J."/>
            <person name="Nolan M."/>
            <person name="Lapidus A."/>
            <person name="Lucas S."/>
            <person name="Del Rio T.G."/>
            <person name="Tice H."/>
            <person name="Cheng J.F."/>
            <person name="Goodwin L."/>
            <person name="Pitluck S."/>
            <person name="Liolios K."/>
            <person name="Ivanova N."/>
            <person name="Mavromatis K."/>
            <person name="Mikhailova N."/>
            <person name="Ovchinnikova G."/>
            <person name="Pati A."/>
            <person name="Chen A."/>
            <person name="Palaniappan K."/>
            <person name="Djao O.D."/>
            <person name="Land M."/>
            <person name="Hauser L."/>
            <person name="Chang Y.J."/>
            <person name="Jeffries C.D."/>
            <person name="Brettin T."/>
            <person name="Han C."/>
            <person name="Detter J.C."/>
            <person name="Rohde M."/>
            <person name="Goker M."/>
            <person name="Woyke T."/>
            <person name="Bristow J."/>
            <person name="Eisen J.A."/>
            <person name="Markowitz V."/>
            <person name="Hugenholtz P."/>
            <person name="Klenk H.P."/>
            <person name="Kyrpides N.C."/>
        </authorList>
    </citation>
    <scope>NUCLEOTIDE SEQUENCE [LARGE SCALE GENOMIC DNA]</scope>
    <source>
        <strain evidence="3">ATCC 19995 / DSM 43183 / JCM 3096 / KCTC 9072 / NBRC 15933 / NCIMB 10081 / Henssen B9</strain>
    </source>
</reference>
<evidence type="ECO:0000313" key="3">
    <source>
        <dbReference type="Proteomes" id="UP000001918"/>
    </source>
</evidence>
<gene>
    <name evidence="2" type="ordered locus">Tcur_0165</name>
</gene>